<feature type="transmembrane region" description="Helical" evidence="5">
    <location>
        <begin position="25"/>
        <end position="43"/>
    </location>
</feature>
<evidence type="ECO:0000256" key="2">
    <source>
        <dbReference type="ARBA" id="ARBA00022692"/>
    </source>
</evidence>
<dbReference type="GO" id="GO:0033281">
    <property type="term" value="C:TAT protein transport complex"/>
    <property type="evidence" value="ECO:0007669"/>
    <property type="project" value="UniProtKB-UniRule"/>
</dbReference>
<proteinExistence type="inferred from homology"/>
<comment type="function">
    <text evidence="5">Part of the twin-arginine translocation (Tat) system that transports large folded proteins containing a characteristic twin-arginine motif in their signal peptide across membranes.</text>
</comment>
<sequence length="266" mass="30413">MSSQKRENNEYEMSFWEHLDEFRKVLFRSAVLVVIFMALIFSAKELVFDKIIFAPIDSDFPLYRLVDSILSRLGMEPLEPFSLELINIDLSAQFFIHISTSFYFALVLATPFILYQLWLFVKPALYQNEKKSVVKAFSFGGVLFFIGVLAGYYLIFPLTLRFLGTYQVSADVANQISLQSYISMFIWLILIIGIVFEMPSLSAILSRLGILSKSFLKKYRRHAVVVLLVVAALITPSGDPFTLMAVGIPLYALYELSILVCRDFDK</sequence>
<feature type="transmembrane region" description="Helical" evidence="5">
    <location>
        <begin position="176"/>
        <end position="198"/>
    </location>
</feature>
<keyword evidence="3 5" id="KW-1133">Transmembrane helix</keyword>
<evidence type="ECO:0000256" key="5">
    <source>
        <dbReference type="HAMAP-Rule" id="MF_00902"/>
    </source>
</evidence>
<evidence type="ECO:0000256" key="4">
    <source>
        <dbReference type="ARBA" id="ARBA00023136"/>
    </source>
</evidence>
<comment type="caution">
    <text evidence="5">Lacks conserved residue(s) required for the propagation of feature annotation.</text>
</comment>
<gene>
    <name evidence="5 6" type="primary">tatC</name>
    <name evidence="6" type="ORF">IAC68_06930</name>
</gene>
<dbReference type="PRINTS" id="PR01840">
    <property type="entry name" value="TATCFAMILY"/>
</dbReference>
<comment type="subcellular location">
    <subcellularLocation>
        <location evidence="5">Cell membrane</location>
        <topology evidence="5">Multi-pass membrane protein</topology>
    </subcellularLocation>
    <subcellularLocation>
        <location evidence="1">Membrane</location>
        <topology evidence="1">Multi-pass membrane protein</topology>
    </subcellularLocation>
</comment>
<keyword evidence="4 5" id="KW-0472">Membrane</keyword>
<keyword evidence="5" id="KW-0813">Transport</keyword>
<dbReference type="EMBL" id="JADINB010000145">
    <property type="protein sequence ID" value="MBO8429645.1"/>
    <property type="molecule type" value="Genomic_DNA"/>
</dbReference>
<dbReference type="GO" id="GO:0043953">
    <property type="term" value="P:protein transport by the Tat complex"/>
    <property type="evidence" value="ECO:0007669"/>
    <property type="project" value="UniProtKB-UniRule"/>
</dbReference>
<keyword evidence="5" id="KW-1003">Cell membrane</keyword>
<name>A0A9D9DN45_9BACT</name>
<dbReference type="PANTHER" id="PTHR30371">
    <property type="entry name" value="SEC-INDEPENDENT PROTEIN TRANSLOCASE PROTEIN TATC"/>
    <property type="match status" value="1"/>
</dbReference>
<comment type="caution">
    <text evidence="6">The sequence shown here is derived from an EMBL/GenBank/DDBJ whole genome shotgun (WGS) entry which is preliminary data.</text>
</comment>
<evidence type="ECO:0000256" key="1">
    <source>
        <dbReference type="ARBA" id="ARBA00004141"/>
    </source>
</evidence>
<keyword evidence="5" id="KW-0811">Translocation</keyword>
<dbReference type="PANTHER" id="PTHR30371:SF0">
    <property type="entry name" value="SEC-INDEPENDENT PROTEIN TRANSLOCASE PROTEIN TATC, CHLOROPLASTIC-RELATED"/>
    <property type="match status" value="1"/>
</dbReference>
<dbReference type="HAMAP" id="MF_00902">
    <property type="entry name" value="TatC"/>
    <property type="match status" value="1"/>
</dbReference>
<reference evidence="6" key="2">
    <citation type="journal article" date="2021" name="PeerJ">
        <title>Extensive microbial diversity within the chicken gut microbiome revealed by metagenomics and culture.</title>
        <authorList>
            <person name="Gilroy R."/>
            <person name="Ravi A."/>
            <person name="Getino M."/>
            <person name="Pursley I."/>
            <person name="Horton D.L."/>
            <person name="Alikhan N.F."/>
            <person name="Baker D."/>
            <person name="Gharbi K."/>
            <person name="Hall N."/>
            <person name="Watson M."/>
            <person name="Adriaenssens E.M."/>
            <person name="Foster-Nyarko E."/>
            <person name="Jarju S."/>
            <person name="Secka A."/>
            <person name="Antonio M."/>
            <person name="Oren A."/>
            <person name="Chaudhuri R.R."/>
            <person name="La Ragione R."/>
            <person name="Hildebrand F."/>
            <person name="Pallen M.J."/>
        </authorList>
    </citation>
    <scope>NUCLEOTIDE SEQUENCE</scope>
    <source>
        <strain evidence="6">15467</strain>
    </source>
</reference>
<comment type="subunit">
    <text evidence="5">Forms a complex with TatA.</text>
</comment>
<feature type="transmembrane region" description="Helical" evidence="5">
    <location>
        <begin position="102"/>
        <end position="121"/>
    </location>
</feature>
<organism evidence="6 7">
    <name type="scientific">Candidatus Egerieousia excrementavium</name>
    <dbReference type="NCBI Taxonomy" id="2840778"/>
    <lineage>
        <taxon>Bacteria</taxon>
        <taxon>Pseudomonadati</taxon>
        <taxon>Bacteroidota</taxon>
        <taxon>Bacteroidia</taxon>
        <taxon>Bacteroidales</taxon>
        <taxon>Candidatus Egerieousia</taxon>
    </lineage>
</organism>
<dbReference type="Pfam" id="PF00902">
    <property type="entry name" value="TatC"/>
    <property type="match status" value="1"/>
</dbReference>
<reference evidence="6" key="1">
    <citation type="submission" date="2020-10" db="EMBL/GenBank/DDBJ databases">
        <authorList>
            <person name="Gilroy R."/>
        </authorList>
    </citation>
    <scope>NUCLEOTIDE SEQUENCE</scope>
    <source>
        <strain evidence="6">15467</strain>
    </source>
</reference>
<dbReference type="Proteomes" id="UP000823635">
    <property type="component" value="Unassembled WGS sequence"/>
</dbReference>
<evidence type="ECO:0000313" key="7">
    <source>
        <dbReference type="Proteomes" id="UP000823635"/>
    </source>
</evidence>
<evidence type="ECO:0000256" key="3">
    <source>
        <dbReference type="ARBA" id="ARBA00022989"/>
    </source>
</evidence>
<accession>A0A9D9DN45</accession>
<comment type="similarity">
    <text evidence="5">Belongs to the TatC family.</text>
</comment>
<keyword evidence="2 5" id="KW-0812">Transmembrane</keyword>
<dbReference type="GO" id="GO:0065002">
    <property type="term" value="P:intracellular protein transmembrane transport"/>
    <property type="evidence" value="ECO:0007669"/>
    <property type="project" value="TreeGrafter"/>
</dbReference>
<dbReference type="NCBIfam" id="TIGR00945">
    <property type="entry name" value="tatC"/>
    <property type="match status" value="1"/>
</dbReference>
<keyword evidence="5" id="KW-0653">Protein transport</keyword>
<feature type="transmembrane region" description="Helical" evidence="5">
    <location>
        <begin position="133"/>
        <end position="156"/>
    </location>
</feature>
<dbReference type="GO" id="GO:0009977">
    <property type="term" value="F:proton motive force dependent protein transmembrane transporter activity"/>
    <property type="evidence" value="ECO:0007669"/>
    <property type="project" value="TreeGrafter"/>
</dbReference>
<evidence type="ECO:0000313" key="6">
    <source>
        <dbReference type="EMBL" id="MBO8429645.1"/>
    </source>
</evidence>
<dbReference type="AlphaFoldDB" id="A0A9D9DN45"/>
<protein>
    <recommendedName>
        <fullName evidence="5">Sec-independent protein translocase protein TatC</fullName>
    </recommendedName>
</protein>
<dbReference type="InterPro" id="IPR002033">
    <property type="entry name" value="TatC"/>
</dbReference>